<gene>
    <name evidence="1" type="ORF">T265_08840</name>
</gene>
<dbReference type="OrthoDB" id="10249888at2759"/>
<organism evidence="1 2">
    <name type="scientific">Opisthorchis viverrini</name>
    <name type="common">Southeast Asian liver fluke</name>
    <dbReference type="NCBI Taxonomy" id="6198"/>
    <lineage>
        <taxon>Eukaryota</taxon>
        <taxon>Metazoa</taxon>
        <taxon>Spiralia</taxon>
        <taxon>Lophotrochozoa</taxon>
        <taxon>Platyhelminthes</taxon>
        <taxon>Trematoda</taxon>
        <taxon>Digenea</taxon>
        <taxon>Opisthorchiida</taxon>
        <taxon>Opisthorchiata</taxon>
        <taxon>Opisthorchiidae</taxon>
        <taxon>Opisthorchis</taxon>
    </lineage>
</organism>
<sequence>MMQHTQLPGNIPNERFSWVPGESLVKPSLFANEPISLIYTCKMMRDLALLVVIFRKSLKTLIEKSEGLLISIYYQPNHRLLKIHRQPTTGFAFLGAHQVGSRQMNVLHQNAPCFSRYEIRDIAIHAAENSSTAHDRFRPSWGVEREIQLGSSPMCPARYQPDSSKTGILCCLLLASAKVRTIASGGYTKQLHTLHSHSCMNWAHRQTHNGLRTHLNE</sequence>
<keyword evidence="2" id="KW-1185">Reference proteome</keyword>
<evidence type="ECO:0000313" key="2">
    <source>
        <dbReference type="Proteomes" id="UP000054324"/>
    </source>
</evidence>
<dbReference type="EMBL" id="KL596859">
    <property type="protein sequence ID" value="KER23227.1"/>
    <property type="molecule type" value="Genomic_DNA"/>
</dbReference>
<dbReference type="CTD" id="20323019"/>
<reference evidence="1 2" key="1">
    <citation type="submission" date="2013-11" db="EMBL/GenBank/DDBJ databases">
        <title>Opisthorchis viverrini - life in the bile duct.</title>
        <authorList>
            <person name="Young N.D."/>
            <person name="Nagarajan N."/>
            <person name="Lin S.J."/>
            <person name="Korhonen P.K."/>
            <person name="Jex A.R."/>
            <person name="Hall R.S."/>
            <person name="Safavi-Hemami H."/>
            <person name="Kaewkong W."/>
            <person name="Bertrand D."/>
            <person name="Gao S."/>
            <person name="Seet Q."/>
            <person name="Wongkham S."/>
            <person name="Teh B.T."/>
            <person name="Wongkham C."/>
            <person name="Intapan P.M."/>
            <person name="Maleewong W."/>
            <person name="Yang X."/>
            <person name="Hu M."/>
            <person name="Wang Z."/>
            <person name="Hofmann A."/>
            <person name="Sternberg P.W."/>
            <person name="Tan P."/>
            <person name="Wang J."/>
            <person name="Gasser R.B."/>
        </authorList>
    </citation>
    <scope>NUCLEOTIDE SEQUENCE [LARGE SCALE GENOMIC DNA]</scope>
</reference>
<dbReference type="KEGG" id="ovi:T265_08840"/>
<name>A0A074ZCB6_OPIVI</name>
<evidence type="ECO:0000313" key="1">
    <source>
        <dbReference type="EMBL" id="KER23227.1"/>
    </source>
</evidence>
<dbReference type="Proteomes" id="UP000054324">
    <property type="component" value="Unassembled WGS sequence"/>
</dbReference>
<accession>A0A074ZCB6</accession>
<proteinExistence type="predicted"/>
<dbReference type="RefSeq" id="XP_009173016.1">
    <property type="nucleotide sequence ID" value="XM_009174752.1"/>
</dbReference>
<dbReference type="GeneID" id="20323019"/>
<dbReference type="AlphaFoldDB" id="A0A074ZCB6"/>
<protein>
    <submittedName>
        <fullName evidence="1">Uncharacterized protein</fullName>
    </submittedName>
</protein>